<feature type="transmembrane region" description="Helical" evidence="1">
    <location>
        <begin position="12"/>
        <end position="33"/>
    </location>
</feature>
<dbReference type="RefSeq" id="WP_370397645.1">
    <property type="nucleotide sequence ID" value="NZ_JALBUT010000010.1"/>
</dbReference>
<proteinExistence type="predicted"/>
<evidence type="ECO:0000256" key="1">
    <source>
        <dbReference type="SAM" id="Phobius"/>
    </source>
</evidence>
<evidence type="ECO:0000313" key="2">
    <source>
        <dbReference type="EMBL" id="MDX8416190.1"/>
    </source>
</evidence>
<keyword evidence="3" id="KW-1185">Reference proteome</keyword>
<protein>
    <recommendedName>
        <fullName evidence="4">AsmA domain-containing protein</fullName>
    </recommendedName>
</protein>
<keyword evidence="1" id="KW-1133">Transmembrane helix</keyword>
<sequence length="265" mass="28964">MKNQNTRKGGCLFTIIKWITLLVVLMGVVYYFFGGLIVSQAIKGVGKIANVDMGGDVSINLTDQEIKISNFYIANPQPDYTKATAISFGEVFMRSKITLAALKKEAPLEIDEIRISAPRVQLEKEKNSTLLSIMSKNNIKEIENRFLSMVPQNKSDASEEKADSKPIKIRINKVVFEDGMLSYSSGKNVSSVKLPSFTIEGIGSQEGGTTVSGAIVDIISNFSIQTLSSIKNLALDIGSAAGDITKDEADEITKQVKDVFKLLKK</sequence>
<keyword evidence="1" id="KW-0472">Membrane</keyword>
<evidence type="ECO:0000313" key="3">
    <source>
        <dbReference type="Proteomes" id="UP001275932"/>
    </source>
</evidence>
<accession>A0ABU4WI09</accession>
<dbReference type="Proteomes" id="UP001275932">
    <property type="component" value="Unassembled WGS sequence"/>
</dbReference>
<organism evidence="2 3">
    <name type="scientific">Intestinicryptomonas porci</name>
    <dbReference type="NCBI Taxonomy" id="2926320"/>
    <lineage>
        <taxon>Bacteria</taxon>
        <taxon>Pseudomonadati</taxon>
        <taxon>Verrucomicrobiota</taxon>
        <taxon>Opitutia</taxon>
        <taxon>Opitutales</taxon>
        <taxon>Intestinicryptomonaceae</taxon>
        <taxon>Intestinicryptomonas</taxon>
    </lineage>
</organism>
<gene>
    <name evidence="2" type="ORF">MOX91_08405</name>
</gene>
<name>A0ABU4WI09_9BACT</name>
<dbReference type="EMBL" id="JALBUT010000010">
    <property type="protein sequence ID" value="MDX8416190.1"/>
    <property type="molecule type" value="Genomic_DNA"/>
</dbReference>
<evidence type="ECO:0008006" key="4">
    <source>
        <dbReference type="Google" id="ProtNLM"/>
    </source>
</evidence>
<reference evidence="2 3" key="1">
    <citation type="submission" date="2022-03" db="EMBL/GenBank/DDBJ databases">
        <title>Novel taxa within the pig intestine.</title>
        <authorList>
            <person name="Wylensek D."/>
            <person name="Bishof K."/>
            <person name="Afrizal A."/>
            <person name="Clavel T."/>
        </authorList>
    </citation>
    <scope>NUCLEOTIDE SEQUENCE [LARGE SCALE GENOMIC DNA]</scope>
    <source>
        <strain evidence="2 3">CLA-KB-P66</strain>
    </source>
</reference>
<comment type="caution">
    <text evidence="2">The sequence shown here is derived from an EMBL/GenBank/DDBJ whole genome shotgun (WGS) entry which is preliminary data.</text>
</comment>
<keyword evidence="1" id="KW-0812">Transmembrane</keyword>